<protein>
    <recommendedName>
        <fullName evidence="1">ADYC domain-containing protein</fullName>
    </recommendedName>
</protein>
<feature type="domain" description="ADYC" evidence="1">
    <location>
        <begin position="4"/>
        <end position="152"/>
    </location>
</feature>
<gene>
    <name evidence="2" type="ORF">H0S73_18065</name>
</gene>
<keyword evidence="3" id="KW-1185">Reference proteome</keyword>
<dbReference type="AlphaFoldDB" id="A0A838BR51"/>
<evidence type="ECO:0000313" key="3">
    <source>
        <dbReference type="Proteomes" id="UP000572984"/>
    </source>
</evidence>
<dbReference type="Pfam" id="PF20032">
    <property type="entry name" value="ADYC"/>
    <property type="match status" value="1"/>
</dbReference>
<accession>A0A838BR51</accession>
<sequence length="196" mass="21462">MTHVRIDGVEEDGSARGGPLLLYSMSVHSPDGEEKEPFCLSDPQGRRAGFVIPDGSGGFHFTCTSGAEGKCVRMGYRPWENRDGISSHDLHKACVHMLRADYGGDNHPTTRDGTSVDIFDRFGIQHSEKADGMQFEAAWGADGAVCVARPRIVQNVTLDDIAARFPRLAGRLGPEKCSLEAMREEPRAILFNHSHP</sequence>
<dbReference type="Proteomes" id="UP000572984">
    <property type="component" value="Unassembled WGS sequence"/>
</dbReference>
<name>A0A838BR51_9HYPH</name>
<evidence type="ECO:0000259" key="1">
    <source>
        <dbReference type="Pfam" id="PF20032"/>
    </source>
</evidence>
<dbReference type="EMBL" id="JACDXJ010000001">
    <property type="protein sequence ID" value="MBA1158017.1"/>
    <property type="molecule type" value="Genomic_DNA"/>
</dbReference>
<comment type="caution">
    <text evidence="2">The sequence shown here is derived from an EMBL/GenBank/DDBJ whole genome shotgun (WGS) entry which is preliminary data.</text>
</comment>
<organism evidence="2 3">
    <name type="scientific">Microvirga mediterraneensis</name>
    <dbReference type="NCBI Taxonomy" id="2754695"/>
    <lineage>
        <taxon>Bacteria</taxon>
        <taxon>Pseudomonadati</taxon>
        <taxon>Pseudomonadota</taxon>
        <taxon>Alphaproteobacteria</taxon>
        <taxon>Hyphomicrobiales</taxon>
        <taxon>Methylobacteriaceae</taxon>
        <taxon>Microvirga</taxon>
    </lineage>
</organism>
<dbReference type="InterPro" id="IPR045426">
    <property type="entry name" value="ADYC"/>
</dbReference>
<evidence type="ECO:0000313" key="2">
    <source>
        <dbReference type="EMBL" id="MBA1158017.1"/>
    </source>
</evidence>
<reference evidence="2 3" key="1">
    <citation type="submission" date="2020-07" db="EMBL/GenBank/DDBJ databases">
        <title>Draft genome and description of Microvirga mediterraneensis Marseille-Q2068 sp. nov.</title>
        <authorList>
            <person name="Boxberger M."/>
        </authorList>
    </citation>
    <scope>NUCLEOTIDE SEQUENCE [LARGE SCALE GENOMIC DNA]</scope>
    <source>
        <strain evidence="2 3">Marseille-Q2068</strain>
    </source>
</reference>
<proteinExistence type="predicted"/>